<evidence type="ECO:0000256" key="1">
    <source>
        <dbReference type="SAM" id="MobiDB-lite"/>
    </source>
</evidence>
<sequence>MLGIIRLMFSIFATKRKAMKKVTKIINDNFVASFPISSTVDDPPIMPINEAIQETNEVNSSSDLSKANPPLNTSSADGVATEVTKQFGAFITSFRASDDNKWRKRRKAFAQQITTWLDNTDVQLHFRLSGWGQKDLDSFELDYAGCLARAQKLGGSVKLVPGAMLIHNRIECLKAFYTSDYDWGIMMDDDAVLYEKAQHNSAWRLFPEMAKNGQAAYAEVDVFFPNNPGKPGGGFNVKYAADPQLYARNHVFERNPDLKGSMFIVRNFRKAGRHEVLPDPSYTIHGEDTLFATEAIKRGCTVMKCWNINLKELVGERDSYFGGGRSTAMREAHVRIAEMYKGDGLRMRKPDDQSSKTLERKEFYANCWKARPTKWTTPKP</sequence>
<proteinExistence type="predicted"/>
<organism evidence="2 3">
    <name type="scientific">Methylobacterium pseudosasicola</name>
    <dbReference type="NCBI Taxonomy" id="582667"/>
    <lineage>
        <taxon>Bacteria</taxon>
        <taxon>Pseudomonadati</taxon>
        <taxon>Pseudomonadota</taxon>
        <taxon>Alphaproteobacteria</taxon>
        <taxon>Hyphomicrobiales</taxon>
        <taxon>Methylobacteriaceae</taxon>
        <taxon>Methylobacterium</taxon>
    </lineage>
</organism>
<protein>
    <submittedName>
        <fullName evidence="2">Uncharacterized protein</fullName>
    </submittedName>
</protein>
<accession>A0A1I4R223</accession>
<dbReference type="AlphaFoldDB" id="A0A1I4R223"/>
<name>A0A1I4R223_9HYPH</name>
<dbReference type="Proteomes" id="UP000199048">
    <property type="component" value="Unassembled WGS sequence"/>
</dbReference>
<keyword evidence="3" id="KW-1185">Reference proteome</keyword>
<gene>
    <name evidence="2" type="ORF">SAMN05192568_103266</name>
</gene>
<reference evidence="3" key="1">
    <citation type="submission" date="2016-10" db="EMBL/GenBank/DDBJ databases">
        <authorList>
            <person name="Varghese N."/>
            <person name="Submissions S."/>
        </authorList>
    </citation>
    <scope>NUCLEOTIDE SEQUENCE [LARGE SCALE GENOMIC DNA]</scope>
    <source>
        <strain evidence="3">BL36</strain>
    </source>
</reference>
<evidence type="ECO:0000313" key="2">
    <source>
        <dbReference type="EMBL" id="SFM46307.1"/>
    </source>
</evidence>
<dbReference type="EMBL" id="FOTK01000032">
    <property type="protein sequence ID" value="SFM46307.1"/>
    <property type="molecule type" value="Genomic_DNA"/>
</dbReference>
<feature type="region of interest" description="Disordered" evidence="1">
    <location>
        <begin position="57"/>
        <end position="76"/>
    </location>
</feature>
<dbReference type="STRING" id="582667.SAMN05192568_103266"/>
<dbReference type="RefSeq" id="WP_139234185.1">
    <property type="nucleotide sequence ID" value="NZ_FOTK01000032.1"/>
</dbReference>
<dbReference type="OrthoDB" id="8404560at2"/>
<evidence type="ECO:0000313" key="3">
    <source>
        <dbReference type="Proteomes" id="UP000199048"/>
    </source>
</evidence>